<organism evidence="2 3">
    <name type="scientific">Botryobasidium botryosum (strain FD-172 SS1)</name>
    <dbReference type="NCBI Taxonomy" id="930990"/>
    <lineage>
        <taxon>Eukaryota</taxon>
        <taxon>Fungi</taxon>
        <taxon>Dikarya</taxon>
        <taxon>Basidiomycota</taxon>
        <taxon>Agaricomycotina</taxon>
        <taxon>Agaricomycetes</taxon>
        <taxon>Cantharellales</taxon>
        <taxon>Botryobasidiaceae</taxon>
        <taxon>Botryobasidium</taxon>
    </lineage>
</organism>
<dbReference type="InterPro" id="IPR011333">
    <property type="entry name" value="SKP1/BTB/POZ_sf"/>
</dbReference>
<dbReference type="EMBL" id="KL198022">
    <property type="protein sequence ID" value="KDQ17851.1"/>
    <property type="molecule type" value="Genomic_DNA"/>
</dbReference>
<protein>
    <recommendedName>
        <fullName evidence="4">BTB domain-containing protein</fullName>
    </recommendedName>
</protein>
<proteinExistence type="predicted"/>
<feature type="compositionally biased region" description="Pro residues" evidence="1">
    <location>
        <begin position="81"/>
        <end position="93"/>
    </location>
</feature>
<name>A0A067N287_BOTB1</name>
<dbReference type="OrthoDB" id="3157337at2759"/>
<evidence type="ECO:0000313" key="3">
    <source>
        <dbReference type="Proteomes" id="UP000027195"/>
    </source>
</evidence>
<evidence type="ECO:0000256" key="1">
    <source>
        <dbReference type="SAM" id="MobiDB-lite"/>
    </source>
</evidence>
<dbReference type="AlphaFoldDB" id="A0A067N287"/>
<gene>
    <name evidence="2" type="ORF">BOTBODRAFT_171565</name>
</gene>
<dbReference type="Proteomes" id="UP000027195">
    <property type="component" value="Unassembled WGS sequence"/>
</dbReference>
<dbReference type="Gene3D" id="3.30.710.10">
    <property type="entry name" value="Potassium Channel Kv1.1, Chain A"/>
    <property type="match status" value="1"/>
</dbReference>
<dbReference type="InParanoid" id="A0A067N287"/>
<dbReference type="HOGENOM" id="CLU_821338_0_0_1"/>
<reference evidence="3" key="1">
    <citation type="journal article" date="2014" name="Proc. Natl. Acad. Sci. U.S.A.">
        <title>Extensive sampling of basidiomycete genomes demonstrates inadequacy of the white-rot/brown-rot paradigm for wood decay fungi.</title>
        <authorList>
            <person name="Riley R."/>
            <person name="Salamov A.A."/>
            <person name="Brown D.W."/>
            <person name="Nagy L.G."/>
            <person name="Floudas D."/>
            <person name="Held B.W."/>
            <person name="Levasseur A."/>
            <person name="Lombard V."/>
            <person name="Morin E."/>
            <person name="Otillar R."/>
            <person name="Lindquist E.A."/>
            <person name="Sun H."/>
            <person name="LaButti K.M."/>
            <person name="Schmutz J."/>
            <person name="Jabbour D."/>
            <person name="Luo H."/>
            <person name="Baker S.E."/>
            <person name="Pisabarro A.G."/>
            <person name="Walton J.D."/>
            <person name="Blanchette R.A."/>
            <person name="Henrissat B."/>
            <person name="Martin F."/>
            <person name="Cullen D."/>
            <person name="Hibbett D.S."/>
            <person name="Grigoriev I.V."/>
        </authorList>
    </citation>
    <scope>NUCLEOTIDE SEQUENCE [LARGE SCALE GENOMIC DNA]</scope>
    <source>
        <strain evidence="3">FD-172 SS1</strain>
    </source>
</reference>
<accession>A0A067N287</accession>
<feature type="region of interest" description="Disordered" evidence="1">
    <location>
        <begin position="73"/>
        <end position="103"/>
    </location>
</feature>
<keyword evidence="3" id="KW-1185">Reference proteome</keyword>
<evidence type="ECO:0000313" key="2">
    <source>
        <dbReference type="EMBL" id="KDQ17851.1"/>
    </source>
</evidence>
<sequence length="378" mass="42509">MSHITPFTPLLIGGSRTLSRTKSLIEDATSTVSKLVWGDGTKRDERYYIPDGNTVILVENVLFKVHRSTLTSDSSVFGTSLPPPKSSKNPSPPGESDENPFVLGGETPENFRTLLWALYALYESNSSCPKLVACSLERTEVSPQDIAVLYAPGADLDMITRIASGAHKYNFVKLDSWAADLLTSKLRERAKPENASSRFDFLLTLDYAVVSRKAQLKDEVVRIIKELVADDDIDYARVISFGGGRDHQATWQKVLGMVYYHYTIQGPRRWDRDRTRLSERARTLLFVAFARLVDMRKSEIVWEHTCGNEKGCAARLQRHLEAQIYVGSPADFASWVRCIPTQSFVVVSHSCIGRGVAALKERARVLEEPWDFFASLQW</sequence>
<dbReference type="STRING" id="930990.A0A067N287"/>
<evidence type="ECO:0008006" key="4">
    <source>
        <dbReference type="Google" id="ProtNLM"/>
    </source>
</evidence>